<reference evidence="1 2" key="1">
    <citation type="journal article" date="2019" name="Nat. Commun.">
        <title>A new type of DNA phosphorothioation-based antiviral system in archaea.</title>
        <authorList>
            <person name="Xiong L."/>
            <person name="Liu S."/>
            <person name="Chen S."/>
            <person name="Xiao Y."/>
            <person name="Zhu B."/>
            <person name="Gao Y."/>
            <person name="Zhang Y."/>
            <person name="Chen B."/>
            <person name="Luo J."/>
            <person name="Deng Z."/>
            <person name="Chen X."/>
            <person name="Wang L."/>
            <person name="Chen S."/>
        </authorList>
    </citation>
    <scope>NUCLEOTIDE SEQUENCE [LARGE SCALE GENOMIC DNA]</scope>
    <source>
        <strain evidence="1 2">CBA1105</strain>
    </source>
</reference>
<evidence type="ECO:0000313" key="1">
    <source>
        <dbReference type="EMBL" id="QCC49996.1"/>
    </source>
</evidence>
<name>A0A4D6H9W1_9EURY</name>
<evidence type="ECO:0008006" key="3">
    <source>
        <dbReference type="Google" id="ProtNLM"/>
    </source>
</evidence>
<dbReference type="RefSeq" id="WP_049993441.1">
    <property type="nucleotide sequence ID" value="NZ_CP031310.1"/>
</dbReference>
<keyword evidence="2" id="KW-1185">Reference proteome</keyword>
<dbReference type="AlphaFoldDB" id="A0A4D6H9W1"/>
<dbReference type="KEGG" id="hsn:DV733_01620"/>
<gene>
    <name evidence="1" type="ORF">DV733_01620</name>
</gene>
<protein>
    <recommendedName>
        <fullName evidence="3">ArsR family transcriptional regulator</fullName>
    </recommendedName>
</protein>
<dbReference type="GeneID" id="39846526"/>
<organism evidence="1 2">
    <name type="scientific">Halapricum salinum</name>
    <dbReference type="NCBI Taxonomy" id="1457250"/>
    <lineage>
        <taxon>Archaea</taxon>
        <taxon>Methanobacteriati</taxon>
        <taxon>Methanobacteriota</taxon>
        <taxon>Stenosarchaea group</taxon>
        <taxon>Halobacteria</taxon>
        <taxon>Halobacteriales</taxon>
        <taxon>Haloarculaceae</taxon>
        <taxon>Halapricum</taxon>
    </lineage>
</organism>
<accession>A0A4D6H9W1</accession>
<sequence length="106" mass="11199">MDQTATGGWALVADNDGAAALIGAVLELDPDHSYTRSELADAAGVPLKDLYLSDALDELAAIGLLESVQDAEEATYEIVGDSTVYERAAAFEDAVREQVDPERQSA</sequence>
<dbReference type="STRING" id="1457250.GCA_000755225_02620"/>
<dbReference type="OrthoDB" id="236040at2157"/>
<evidence type="ECO:0000313" key="2">
    <source>
        <dbReference type="Proteomes" id="UP000296706"/>
    </source>
</evidence>
<dbReference type="Proteomes" id="UP000296706">
    <property type="component" value="Chromosome"/>
</dbReference>
<dbReference type="EMBL" id="CP031310">
    <property type="protein sequence ID" value="QCC49996.1"/>
    <property type="molecule type" value="Genomic_DNA"/>
</dbReference>
<proteinExistence type="predicted"/>